<name>A0A6A6GN57_9PEZI</name>
<proteinExistence type="predicted"/>
<keyword evidence="2" id="KW-0479">Metal-binding</keyword>
<dbReference type="Gene3D" id="4.10.240.10">
    <property type="entry name" value="Zn(2)-C6 fungal-type DNA-binding domain"/>
    <property type="match status" value="1"/>
</dbReference>
<evidence type="ECO:0000256" key="1">
    <source>
        <dbReference type="ARBA" id="ARBA00004123"/>
    </source>
</evidence>
<dbReference type="AlphaFoldDB" id="A0A6A6GN57"/>
<dbReference type="InterPro" id="IPR001138">
    <property type="entry name" value="Zn2Cys6_DnaBD"/>
</dbReference>
<sequence>MRLKANMACDRCRRMKTKCDDARPVCGTCKQRRKEHQCTYFGGGGIARGRPRKDAVLQRPSTFMGFDPAGTPRSVGVSSRPTTTPKPPPTSALAASATDDRHTADSIERLVEMFP</sequence>
<dbReference type="PANTHER" id="PTHR47338">
    <property type="entry name" value="ZN(II)2CYS6 TRANSCRIPTION FACTOR (EUROFUNG)-RELATED"/>
    <property type="match status" value="1"/>
</dbReference>
<dbReference type="SUPFAM" id="SSF57701">
    <property type="entry name" value="Zn2/Cys6 DNA-binding domain"/>
    <property type="match status" value="1"/>
</dbReference>
<comment type="subcellular location">
    <subcellularLocation>
        <location evidence="1">Nucleus</location>
    </subcellularLocation>
</comment>
<dbReference type="GO" id="GO:0000981">
    <property type="term" value="F:DNA-binding transcription factor activity, RNA polymerase II-specific"/>
    <property type="evidence" value="ECO:0007669"/>
    <property type="project" value="InterPro"/>
</dbReference>
<feature type="region of interest" description="Disordered" evidence="6">
    <location>
        <begin position="62"/>
        <end position="103"/>
    </location>
</feature>
<dbReference type="PROSITE" id="PS00463">
    <property type="entry name" value="ZN2_CY6_FUNGAL_1"/>
    <property type="match status" value="1"/>
</dbReference>
<protein>
    <recommendedName>
        <fullName evidence="7">Zn(2)-C6 fungal-type domain-containing protein</fullName>
    </recommendedName>
</protein>
<dbReference type="CDD" id="cd00067">
    <property type="entry name" value="GAL4"/>
    <property type="match status" value="1"/>
</dbReference>
<dbReference type="Pfam" id="PF00172">
    <property type="entry name" value="Zn_clus"/>
    <property type="match status" value="1"/>
</dbReference>
<reference evidence="9" key="1">
    <citation type="journal article" date="2020" name="Stud. Mycol.">
        <title>101 Dothideomycetes genomes: A test case for predicting lifestyles and emergence of pathogens.</title>
        <authorList>
            <person name="Haridas S."/>
            <person name="Albert R."/>
            <person name="Binder M."/>
            <person name="Bloem J."/>
            <person name="LaButti K."/>
            <person name="Salamov A."/>
            <person name="Andreopoulos B."/>
            <person name="Baker S."/>
            <person name="Barry K."/>
            <person name="Bills G."/>
            <person name="Bluhm B."/>
            <person name="Cannon C."/>
            <person name="Castanera R."/>
            <person name="Culley D."/>
            <person name="Daum C."/>
            <person name="Ezra D."/>
            <person name="Gonzalez J."/>
            <person name="Henrissat B."/>
            <person name="Kuo A."/>
            <person name="Liang C."/>
            <person name="Lipzen A."/>
            <person name="Lutzoni F."/>
            <person name="Magnuson J."/>
            <person name="Mondo S."/>
            <person name="Nolan M."/>
            <person name="Ohm R."/>
            <person name="Pangilinan J."/>
            <person name="Park H.-J."/>
            <person name="Ramirez L."/>
            <person name="Alfaro M."/>
            <person name="Sun H."/>
            <person name="Tritt A."/>
            <person name="Yoshinaga Y."/>
            <person name="Zwiers L.-H."/>
            <person name="Turgeon B."/>
            <person name="Goodwin S."/>
            <person name="Spatafora J."/>
            <person name="Crous P."/>
            <person name="Grigoriev I."/>
        </authorList>
    </citation>
    <scope>NUCLEOTIDE SEQUENCE [LARGE SCALE GENOMIC DNA]</scope>
    <source>
        <strain evidence="9">CECT 20119</strain>
    </source>
</reference>
<dbReference type="SMART" id="SM00066">
    <property type="entry name" value="GAL4"/>
    <property type="match status" value="1"/>
</dbReference>
<evidence type="ECO:0000256" key="4">
    <source>
        <dbReference type="ARBA" id="ARBA00023163"/>
    </source>
</evidence>
<dbReference type="PANTHER" id="PTHR47338:SF5">
    <property type="entry name" value="ZN(II)2CYS6 TRANSCRIPTION FACTOR (EUROFUNG)"/>
    <property type="match status" value="1"/>
</dbReference>
<keyword evidence="3" id="KW-0805">Transcription regulation</keyword>
<evidence type="ECO:0000256" key="6">
    <source>
        <dbReference type="SAM" id="MobiDB-lite"/>
    </source>
</evidence>
<evidence type="ECO:0000313" key="8">
    <source>
        <dbReference type="EMBL" id="KAF2227058.1"/>
    </source>
</evidence>
<keyword evidence="5" id="KW-0539">Nucleus</keyword>
<dbReference type="GO" id="GO:0008270">
    <property type="term" value="F:zinc ion binding"/>
    <property type="evidence" value="ECO:0007669"/>
    <property type="project" value="InterPro"/>
</dbReference>
<evidence type="ECO:0000313" key="9">
    <source>
        <dbReference type="Proteomes" id="UP000799538"/>
    </source>
</evidence>
<dbReference type="InterPro" id="IPR036864">
    <property type="entry name" value="Zn2-C6_fun-type_DNA-bd_sf"/>
</dbReference>
<dbReference type="OrthoDB" id="10261408at2759"/>
<dbReference type="InterPro" id="IPR050815">
    <property type="entry name" value="TF_fung"/>
</dbReference>
<gene>
    <name evidence="8" type="ORF">BDZ85DRAFT_57916</name>
</gene>
<dbReference type="GO" id="GO:0005634">
    <property type="term" value="C:nucleus"/>
    <property type="evidence" value="ECO:0007669"/>
    <property type="project" value="UniProtKB-SubCell"/>
</dbReference>
<dbReference type="EMBL" id="ML992502">
    <property type="protein sequence ID" value="KAF2227058.1"/>
    <property type="molecule type" value="Genomic_DNA"/>
</dbReference>
<evidence type="ECO:0000256" key="5">
    <source>
        <dbReference type="ARBA" id="ARBA00023242"/>
    </source>
</evidence>
<evidence type="ECO:0000256" key="2">
    <source>
        <dbReference type="ARBA" id="ARBA00022723"/>
    </source>
</evidence>
<accession>A0A6A6GN57</accession>
<dbReference type="Proteomes" id="UP000799538">
    <property type="component" value="Unassembled WGS sequence"/>
</dbReference>
<keyword evidence="9" id="KW-1185">Reference proteome</keyword>
<keyword evidence="4" id="KW-0804">Transcription</keyword>
<organism evidence="8 9">
    <name type="scientific">Elsinoe ampelina</name>
    <dbReference type="NCBI Taxonomy" id="302913"/>
    <lineage>
        <taxon>Eukaryota</taxon>
        <taxon>Fungi</taxon>
        <taxon>Dikarya</taxon>
        <taxon>Ascomycota</taxon>
        <taxon>Pezizomycotina</taxon>
        <taxon>Dothideomycetes</taxon>
        <taxon>Dothideomycetidae</taxon>
        <taxon>Myriangiales</taxon>
        <taxon>Elsinoaceae</taxon>
        <taxon>Elsinoe</taxon>
    </lineage>
</organism>
<dbReference type="PROSITE" id="PS50048">
    <property type="entry name" value="ZN2_CY6_FUNGAL_2"/>
    <property type="match status" value="1"/>
</dbReference>
<evidence type="ECO:0000259" key="7">
    <source>
        <dbReference type="PROSITE" id="PS50048"/>
    </source>
</evidence>
<evidence type="ECO:0000256" key="3">
    <source>
        <dbReference type="ARBA" id="ARBA00023015"/>
    </source>
</evidence>
<feature type="domain" description="Zn(2)-C6 fungal-type" evidence="7">
    <location>
        <begin position="8"/>
        <end position="40"/>
    </location>
</feature>